<protein>
    <submittedName>
        <fullName evidence="1">Uncharacterized protein</fullName>
    </submittedName>
</protein>
<dbReference type="InterPro" id="IPR029058">
    <property type="entry name" value="AB_hydrolase_fold"/>
</dbReference>
<gene>
    <name evidence="1" type="ORF">Clacol_008745</name>
</gene>
<proteinExistence type="predicted"/>
<name>A0AAV5AQ19_9AGAM</name>
<reference evidence="1" key="1">
    <citation type="submission" date="2021-10" db="EMBL/GenBank/DDBJ databases">
        <title>De novo Genome Assembly of Clathrus columnatus (Basidiomycota, Fungi) Using Illumina and Nanopore Sequence Data.</title>
        <authorList>
            <person name="Ogiso-Tanaka E."/>
            <person name="Itagaki H."/>
            <person name="Hosoya T."/>
            <person name="Hosaka K."/>
        </authorList>
    </citation>
    <scope>NUCLEOTIDE SEQUENCE</scope>
    <source>
        <strain evidence="1">MO-923</strain>
    </source>
</reference>
<comment type="caution">
    <text evidence="1">The sequence shown here is derived from an EMBL/GenBank/DDBJ whole genome shotgun (WGS) entry which is preliminary data.</text>
</comment>
<organism evidence="1 2">
    <name type="scientific">Clathrus columnatus</name>
    <dbReference type="NCBI Taxonomy" id="1419009"/>
    <lineage>
        <taxon>Eukaryota</taxon>
        <taxon>Fungi</taxon>
        <taxon>Dikarya</taxon>
        <taxon>Basidiomycota</taxon>
        <taxon>Agaricomycotina</taxon>
        <taxon>Agaricomycetes</taxon>
        <taxon>Phallomycetidae</taxon>
        <taxon>Phallales</taxon>
        <taxon>Clathraceae</taxon>
        <taxon>Clathrus</taxon>
    </lineage>
</organism>
<evidence type="ECO:0000313" key="1">
    <source>
        <dbReference type="EMBL" id="GJJ14481.1"/>
    </source>
</evidence>
<dbReference type="Proteomes" id="UP001050691">
    <property type="component" value="Unassembled WGS sequence"/>
</dbReference>
<evidence type="ECO:0000313" key="2">
    <source>
        <dbReference type="Proteomes" id="UP001050691"/>
    </source>
</evidence>
<dbReference type="Gene3D" id="3.40.50.1820">
    <property type="entry name" value="alpha/beta hydrolase"/>
    <property type="match status" value="2"/>
</dbReference>
<keyword evidence="2" id="KW-1185">Reference proteome</keyword>
<sequence length="425" mass="47583">MTSPGRINDMAYTSLLPSSSFVQPIPIRRIIPPGKPPMDGIILPPLLTIRQDSGLTSTTTKACVYQPFTFYSFGSVPVDVTEYERMISEKKKGVRERMLVDYTAVLQEWANGVNHGLKDSCENVEKYDSICATQKRVMWNSVNRIVRNNLESDAADLNRERLTLFLAHPIGYPKETWELTIRSLLVQLEGSNSNDNDSTPIVEEIWVFEAVQHGDTGLINVGLLPCAYDWLDNLSETHLEDHQFDPKIHPVQVHPTGAARSAPSGRTESQETELVEIKVRLSMPHLTKTKLGHEREEAYKALSKSPFFKAWDPDVLAAYVQYGIVEEAGVAKLKMSGLHEAIVFLHASAIGELWQLLPQLDSHISLFFVVSSLDRIAFGNLDAVRETVWRRPDNVSNAVLPVGHLIQFQAPVELVSFDRITATGL</sequence>
<dbReference type="EMBL" id="BPWL01000010">
    <property type="protein sequence ID" value="GJJ14481.1"/>
    <property type="molecule type" value="Genomic_DNA"/>
</dbReference>
<accession>A0AAV5AQ19</accession>
<dbReference type="AlphaFoldDB" id="A0AAV5AQ19"/>